<dbReference type="GO" id="GO:0000976">
    <property type="term" value="F:transcription cis-regulatory region binding"/>
    <property type="evidence" value="ECO:0007669"/>
    <property type="project" value="TreeGrafter"/>
</dbReference>
<feature type="domain" description="BZIP" evidence="8">
    <location>
        <begin position="28"/>
        <end position="91"/>
    </location>
</feature>
<keyword evidence="4" id="KW-0804">Transcription</keyword>
<evidence type="ECO:0000256" key="1">
    <source>
        <dbReference type="ARBA" id="ARBA00004123"/>
    </source>
</evidence>
<reference evidence="9 10" key="1">
    <citation type="journal article" date="2014" name="Agronomy (Basel)">
        <title>A Draft Genome Sequence for Ensete ventricosum, the Drought-Tolerant Tree Against Hunger.</title>
        <authorList>
            <person name="Harrison J."/>
            <person name="Moore K.A."/>
            <person name="Paszkiewicz K."/>
            <person name="Jones T."/>
            <person name="Grant M."/>
            <person name="Ambacheew D."/>
            <person name="Muzemil S."/>
            <person name="Studholme D.J."/>
        </authorList>
    </citation>
    <scope>NUCLEOTIDE SEQUENCE [LARGE SCALE GENOMIC DNA]</scope>
</reference>
<dbReference type="GO" id="GO:0003700">
    <property type="term" value="F:DNA-binding transcription factor activity"/>
    <property type="evidence" value="ECO:0007669"/>
    <property type="project" value="InterPro"/>
</dbReference>
<dbReference type="PROSITE" id="PS50217">
    <property type="entry name" value="BZIP"/>
    <property type="match status" value="1"/>
</dbReference>
<keyword evidence="6" id="KW-0175">Coiled coil</keyword>
<keyword evidence="2" id="KW-0805">Transcription regulation</keyword>
<sequence>MASPSGTSSGSSHPLNSGSGEDLQAIMHQKKLKRMISNRESARRSRMRKQQHLDELMAQANQLRKENRQLLTNLSLTKQHYAAVEYENSVLRAQVMELRSRLQSLDEILDYLNVSNMSVADTSTTGAWNCSYINQPIMASADSIFYY</sequence>
<comment type="subcellular location">
    <subcellularLocation>
        <location evidence="1">Nucleus</location>
    </subcellularLocation>
</comment>
<accession>A0A427B8C1</accession>
<comment type="caution">
    <text evidence="9">The sequence shown here is derived from an EMBL/GenBank/DDBJ whole genome shotgun (WGS) entry which is preliminary data.</text>
</comment>
<evidence type="ECO:0000259" key="8">
    <source>
        <dbReference type="PROSITE" id="PS50217"/>
    </source>
</evidence>
<feature type="compositionally biased region" description="Low complexity" evidence="7">
    <location>
        <begin position="1"/>
        <end position="20"/>
    </location>
</feature>
<dbReference type="FunFam" id="1.20.5.170:FF:000020">
    <property type="entry name" value="BZIP transcription factor"/>
    <property type="match status" value="1"/>
</dbReference>
<keyword evidence="5" id="KW-0539">Nucleus</keyword>
<evidence type="ECO:0000313" key="9">
    <source>
        <dbReference type="EMBL" id="RRT84721.1"/>
    </source>
</evidence>
<gene>
    <name evidence="9" type="ORF">B296_00013553</name>
</gene>
<evidence type="ECO:0000256" key="6">
    <source>
        <dbReference type="SAM" id="Coils"/>
    </source>
</evidence>
<dbReference type="InterPro" id="IPR045314">
    <property type="entry name" value="bZIP_plant_GBF1"/>
</dbReference>
<evidence type="ECO:0000256" key="4">
    <source>
        <dbReference type="ARBA" id="ARBA00023163"/>
    </source>
</evidence>
<dbReference type="Gene3D" id="1.20.5.170">
    <property type="match status" value="1"/>
</dbReference>
<dbReference type="InterPro" id="IPR004827">
    <property type="entry name" value="bZIP"/>
</dbReference>
<dbReference type="CDD" id="cd14702">
    <property type="entry name" value="bZIP_plant_GBF1"/>
    <property type="match status" value="1"/>
</dbReference>
<proteinExistence type="predicted"/>
<feature type="region of interest" description="Disordered" evidence="7">
    <location>
        <begin position="1"/>
        <end position="21"/>
    </location>
</feature>
<evidence type="ECO:0000256" key="3">
    <source>
        <dbReference type="ARBA" id="ARBA00023125"/>
    </source>
</evidence>
<evidence type="ECO:0000256" key="7">
    <source>
        <dbReference type="SAM" id="MobiDB-lite"/>
    </source>
</evidence>
<evidence type="ECO:0000256" key="5">
    <source>
        <dbReference type="ARBA" id="ARBA00023242"/>
    </source>
</evidence>
<dbReference type="GO" id="GO:0005634">
    <property type="term" value="C:nucleus"/>
    <property type="evidence" value="ECO:0007669"/>
    <property type="project" value="UniProtKB-SubCell"/>
</dbReference>
<dbReference type="SMART" id="SM00338">
    <property type="entry name" value="BRLZ"/>
    <property type="match status" value="1"/>
</dbReference>
<dbReference type="SUPFAM" id="SSF57959">
    <property type="entry name" value="Leucine zipper domain"/>
    <property type="match status" value="1"/>
</dbReference>
<dbReference type="PANTHER" id="PTHR45764:SF76">
    <property type="entry name" value="OS02G0132500 PROTEIN"/>
    <property type="match status" value="1"/>
</dbReference>
<dbReference type="PANTHER" id="PTHR45764">
    <property type="entry name" value="BZIP TRANSCRIPTION FACTOR 44"/>
    <property type="match status" value="1"/>
</dbReference>
<dbReference type="Pfam" id="PF00170">
    <property type="entry name" value="bZIP_1"/>
    <property type="match status" value="1"/>
</dbReference>
<feature type="coiled-coil region" evidence="6">
    <location>
        <begin position="46"/>
        <end position="73"/>
    </location>
</feature>
<dbReference type="AlphaFoldDB" id="A0A427B8C1"/>
<dbReference type="Proteomes" id="UP000287651">
    <property type="component" value="Unassembled WGS sequence"/>
</dbReference>
<name>A0A427B8C1_ENSVE</name>
<keyword evidence="3" id="KW-0238">DNA-binding</keyword>
<protein>
    <recommendedName>
        <fullName evidence="8">BZIP domain-containing protein</fullName>
    </recommendedName>
</protein>
<dbReference type="GO" id="GO:0046982">
    <property type="term" value="F:protein heterodimerization activity"/>
    <property type="evidence" value="ECO:0007669"/>
    <property type="project" value="UniProtKB-ARBA"/>
</dbReference>
<dbReference type="GO" id="GO:0045893">
    <property type="term" value="P:positive regulation of DNA-templated transcription"/>
    <property type="evidence" value="ECO:0007669"/>
    <property type="project" value="TreeGrafter"/>
</dbReference>
<evidence type="ECO:0000313" key="10">
    <source>
        <dbReference type="Proteomes" id="UP000287651"/>
    </source>
</evidence>
<dbReference type="InterPro" id="IPR046347">
    <property type="entry name" value="bZIP_sf"/>
</dbReference>
<organism evidence="9 10">
    <name type="scientific">Ensete ventricosum</name>
    <name type="common">Abyssinian banana</name>
    <name type="synonym">Musa ensete</name>
    <dbReference type="NCBI Taxonomy" id="4639"/>
    <lineage>
        <taxon>Eukaryota</taxon>
        <taxon>Viridiplantae</taxon>
        <taxon>Streptophyta</taxon>
        <taxon>Embryophyta</taxon>
        <taxon>Tracheophyta</taxon>
        <taxon>Spermatophyta</taxon>
        <taxon>Magnoliopsida</taxon>
        <taxon>Liliopsida</taxon>
        <taxon>Zingiberales</taxon>
        <taxon>Musaceae</taxon>
        <taxon>Ensete</taxon>
    </lineage>
</organism>
<dbReference type="EMBL" id="AMZH03000246">
    <property type="protein sequence ID" value="RRT84721.1"/>
    <property type="molecule type" value="Genomic_DNA"/>
</dbReference>
<dbReference type="PROSITE" id="PS00036">
    <property type="entry name" value="BZIP_BASIC"/>
    <property type="match status" value="1"/>
</dbReference>
<evidence type="ECO:0000256" key="2">
    <source>
        <dbReference type="ARBA" id="ARBA00023015"/>
    </source>
</evidence>